<accession>D1ABU9</accession>
<dbReference type="InterPro" id="IPR016181">
    <property type="entry name" value="Acyl_CoA_acyltransferase"/>
</dbReference>
<dbReference type="OrthoDB" id="4700839at2"/>
<feature type="domain" description="BioF2-like acetyltransferase" evidence="1">
    <location>
        <begin position="153"/>
        <end position="293"/>
    </location>
</feature>
<gene>
    <name evidence="2" type="ordered locus">Tcur_3587</name>
</gene>
<evidence type="ECO:0000313" key="3">
    <source>
        <dbReference type="Proteomes" id="UP000001918"/>
    </source>
</evidence>
<proteinExistence type="predicted"/>
<name>D1ABU9_THECD</name>
<dbReference type="STRING" id="471852.Tcur_3587"/>
<dbReference type="eggNOG" id="COG5653">
    <property type="taxonomic scope" value="Bacteria"/>
</dbReference>
<dbReference type="Proteomes" id="UP000001918">
    <property type="component" value="Chromosome"/>
</dbReference>
<dbReference type="KEGG" id="tcu:Tcur_3587"/>
<dbReference type="AlphaFoldDB" id="D1ABU9"/>
<dbReference type="Pfam" id="PF13480">
    <property type="entry name" value="Acetyltransf_6"/>
    <property type="match status" value="1"/>
</dbReference>
<evidence type="ECO:0000259" key="1">
    <source>
        <dbReference type="Pfam" id="PF13480"/>
    </source>
</evidence>
<dbReference type="RefSeq" id="WP_012853906.1">
    <property type="nucleotide sequence ID" value="NC_013510.1"/>
</dbReference>
<dbReference type="HOGENOM" id="CLU_058581_0_0_11"/>
<dbReference type="InterPro" id="IPR038740">
    <property type="entry name" value="BioF2-like_GNAT_dom"/>
</dbReference>
<organism evidence="2 3">
    <name type="scientific">Thermomonospora curvata (strain ATCC 19995 / DSM 43183 / JCM 3096 / KCTC 9072 / NBRC 15933 / NCIMB 10081 / Henssen B9)</name>
    <dbReference type="NCBI Taxonomy" id="471852"/>
    <lineage>
        <taxon>Bacteria</taxon>
        <taxon>Bacillati</taxon>
        <taxon>Actinomycetota</taxon>
        <taxon>Actinomycetes</taxon>
        <taxon>Streptosporangiales</taxon>
        <taxon>Thermomonosporaceae</taxon>
        <taxon>Thermomonospora</taxon>
    </lineage>
</organism>
<keyword evidence="3" id="KW-1185">Reference proteome</keyword>
<evidence type="ECO:0000313" key="2">
    <source>
        <dbReference type="EMBL" id="ACY99122.1"/>
    </source>
</evidence>
<reference evidence="2 3" key="1">
    <citation type="journal article" date="2011" name="Stand. Genomic Sci.">
        <title>Complete genome sequence of Thermomonospora curvata type strain (B9).</title>
        <authorList>
            <person name="Chertkov O."/>
            <person name="Sikorski J."/>
            <person name="Nolan M."/>
            <person name="Lapidus A."/>
            <person name="Lucas S."/>
            <person name="Del Rio T.G."/>
            <person name="Tice H."/>
            <person name="Cheng J.F."/>
            <person name="Goodwin L."/>
            <person name="Pitluck S."/>
            <person name="Liolios K."/>
            <person name="Ivanova N."/>
            <person name="Mavromatis K."/>
            <person name="Mikhailova N."/>
            <person name="Ovchinnikova G."/>
            <person name="Pati A."/>
            <person name="Chen A."/>
            <person name="Palaniappan K."/>
            <person name="Djao O.D."/>
            <person name="Land M."/>
            <person name="Hauser L."/>
            <person name="Chang Y.J."/>
            <person name="Jeffries C.D."/>
            <person name="Brettin T."/>
            <person name="Han C."/>
            <person name="Detter J.C."/>
            <person name="Rohde M."/>
            <person name="Goker M."/>
            <person name="Woyke T."/>
            <person name="Bristow J."/>
            <person name="Eisen J.A."/>
            <person name="Markowitz V."/>
            <person name="Hugenholtz P."/>
            <person name="Klenk H.P."/>
            <person name="Kyrpides N.C."/>
        </authorList>
    </citation>
    <scope>NUCLEOTIDE SEQUENCE [LARGE SCALE GENOMIC DNA]</scope>
    <source>
        <strain evidence="3">ATCC 19995 / DSM 43183 / JCM 3096 / KCTC 9072 / NBRC 15933 / NCIMB 10081 / Henssen B9</strain>
    </source>
</reference>
<dbReference type="SUPFAM" id="SSF55729">
    <property type="entry name" value="Acyl-CoA N-acyltransferases (Nat)"/>
    <property type="match status" value="1"/>
</dbReference>
<dbReference type="Gene3D" id="3.40.630.30">
    <property type="match status" value="1"/>
</dbReference>
<protein>
    <recommendedName>
        <fullName evidence="1">BioF2-like acetyltransferase domain-containing protein</fullName>
    </recommendedName>
</protein>
<sequence length="363" mass="41146">MKITVLRPGELGEAELTRWRELQQTDPELGNPFLAPEFTLGVARLRPRVRVAVVEDGDKVVAFFPFERGRAGIGHPVGFGLTDLQALIAPPELCLDARRLLKACGLGVWDFDHLLAHQPTFAPYHTVRRLEPVMDLSEGFEAFAEQVRRAAPKTHRTIRYKERKLGREVGEVRYVFDCREEAELTRLMAWKSDQYNRTGRTDRFARPWIVALLRHFHRTGFGVLSVLYAGDQPVSAHFGLRCGQVMAGWFPAYDPRFAKYSPGMIGHLHLARSCAAAGITEIAMGRGGKEFKEGFTSRQIPIAEGRIARPLSRHCGGVALHWARTAPLNKARDIVLRDRRMYQRADRVLKAYARLRSATVRRK</sequence>
<dbReference type="EMBL" id="CP001738">
    <property type="protein sequence ID" value="ACY99122.1"/>
    <property type="molecule type" value="Genomic_DNA"/>
</dbReference>